<feature type="non-terminal residue" evidence="1">
    <location>
        <position position="1"/>
    </location>
</feature>
<protein>
    <submittedName>
        <fullName evidence="1">Uncharacterized protein</fullName>
    </submittedName>
</protein>
<dbReference type="OrthoDB" id="422637at2759"/>
<accession>A0A371EE42</accession>
<evidence type="ECO:0000313" key="1">
    <source>
        <dbReference type="EMBL" id="RDX64310.1"/>
    </source>
</evidence>
<evidence type="ECO:0000313" key="2">
    <source>
        <dbReference type="Proteomes" id="UP000257109"/>
    </source>
</evidence>
<proteinExistence type="predicted"/>
<sequence>MDKHIETLKIIKDNESIALQGPMIRSSIFTNDIQCLFDFAKKLVPLKQIDHDMISCVAQA</sequence>
<gene>
    <name evidence="1" type="ORF">CR513_57152</name>
</gene>
<dbReference type="AlphaFoldDB" id="A0A371EE42"/>
<dbReference type="Proteomes" id="UP000257109">
    <property type="component" value="Unassembled WGS sequence"/>
</dbReference>
<keyword evidence="2" id="KW-1185">Reference proteome</keyword>
<comment type="caution">
    <text evidence="1">The sequence shown here is derived from an EMBL/GenBank/DDBJ whole genome shotgun (WGS) entry which is preliminary data.</text>
</comment>
<organism evidence="1 2">
    <name type="scientific">Mucuna pruriens</name>
    <name type="common">Velvet bean</name>
    <name type="synonym">Dolichos pruriens</name>
    <dbReference type="NCBI Taxonomy" id="157652"/>
    <lineage>
        <taxon>Eukaryota</taxon>
        <taxon>Viridiplantae</taxon>
        <taxon>Streptophyta</taxon>
        <taxon>Embryophyta</taxon>
        <taxon>Tracheophyta</taxon>
        <taxon>Spermatophyta</taxon>
        <taxon>Magnoliopsida</taxon>
        <taxon>eudicotyledons</taxon>
        <taxon>Gunneridae</taxon>
        <taxon>Pentapetalae</taxon>
        <taxon>rosids</taxon>
        <taxon>fabids</taxon>
        <taxon>Fabales</taxon>
        <taxon>Fabaceae</taxon>
        <taxon>Papilionoideae</taxon>
        <taxon>50 kb inversion clade</taxon>
        <taxon>NPAAA clade</taxon>
        <taxon>indigoferoid/millettioid clade</taxon>
        <taxon>Phaseoleae</taxon>
        <taxon>Mucuna</taxon>
    </lineage>
</organism>
<dbReference type="EMBL" id="QJKJ01014446">
    <property type="protein sequence ID" value="RDX64310.1"/>
    <property type="molecule type" value="Genomic_DNA"/>
</dbReference>
<name>A0A371EE42_MUCPR</name>
<reference evidence="1" key="1">
    <citation type="submission" date="2018-05" db="EMBL/GenBank/DDBJ databases">
        <title>Draft genome of Mucuna pruriens seed.</title>
        <authorList>
            <person name="Nnadi N.E."/>
            <person name="Vos R."/>
            <person name="Hasami M.H."/>
            <person name="Devisetty U.K."/>
            <person name="Aguiy J.C."/>
        </authorList>
    </citation>
    <scope>NUCLEOTIDE SEQUENCE [LARGE SCALE GENOMIC DNA]</scope>
    <source>
        <strain evidence="1">JCA_2017</strain>
    </source>
</reference>